<organism evidence="2 3">
    <name type="scientific">Phenylobacterium zucineum (strain HLK1)</name>
    <dbReference type="NCBI Taxonomy" id="450851"/>
    <lineage>
        <taxon>Bacteria</taxon>
        <taxon>Pseudomonadati</taxon>
        <taxon>Pseudomonadota</taxon>
        <taxon>Alphaproteobacteria</taxon>
        <taxon>Caulobacterales</taxon>
        <taxon>Caulobacteraceae</taxon>
        <taxon>Phenylobacterium</taxon>
    </lineage>
</organism>
<keyword evidence="1" id="KW-1133">Transmembrane helix</keyword>
<dbReference type="RefSeq" id="WP_012523562.1">
    <property type="nucleotide sequence ID" value="NC_011144.1"/>
</dbReference>
<proteinExistence type="predicted"/>
<keyword evidence="3" id="KW-1185">Reference proteome</keyword>
<sequence>MATRKPPSRKSLLERTPVAEWTAAAIGLVLTLGVIGYSLWEGLAARPGAPELSVMSEPAERTGGGYVVPLTIRNEAPATAAAVEVRGVLSQGGAVVEERRATFAYVPGRGQAKGGLLFERDPSDYELRIVAEGYEAP</sequence>
<evidence type="ECO:0000313" key="2">
    <source>
        <dbReference type="EMBL" id="ACG79424.1"/>
    </source>
</evidence>
<dbReference type="KEGG" id="pzu:PHZ_c3015"/>
<name>B4R9G4_PHEZH</name>
<protein>
    <recommendedName>
        <fullName evidence="4">TIGR02588 family protein</fullName>
    </recommendedName>
</protein>
<evidence type="ECO:0008006" key="4">
    <source>
        <dbReference type="Google" id="ProtNLM"/>
    </source>
</evidence>
<evidence type="ECO:0000256" key="1">
    <source>
        <dbReference type="SAM" id="Phobius"/>
    </source>
</evidence>
<dbReference type="OrthoDB" id="1445569at2"/>
<keyword evidence="1" id="KW-0472">Membrane</keyword>
<keyword evidence="1" id="KW-0812">Transmembrane</keyword>
<gene>
    <name evidence="2" type="ordered locus">PHZ_c3015</name>
</gene>
<dbReference type="EMBL" id="CP000747">
    <property type="protein sequence ID" value="ACG79424.1"/>
    <property type="molecule type" value="Genomic_DNA"/>
</dbReference>
<dbReference type="eggNOG" id="ENOG5032Z58">
    <property type="taxonomic scope" value="Bacteria"/>
</dbReference>
<feature type="transmembrane region" description="Helical" evidence="1">
    <location>
        <begin position="21"/>
        <end position="40"/>
    </location>
</feature>
<dbReference type="STRING" id="450851.PHZ_c3015"/>
<dbReference type="HOGENOM" id="CLU_147394_0_0_5"/>
<evidence type="ECO:0000313" key="3">
    <source>
        <dbReference type="Proteomes" id="UP000001868"/>
    </source>
</evidence>
<accession>B4R9G4</accession>
<dbReference type="AlphaFoldDB" id="B4R9G4"/>
<reference evidence="2 3" key="1">
    <citation type="journal article" date="2008" name="BMC Genomics">
        <title>Complete genome of Phenylobacterium zucineum - a novel facultative intracellular bacterium isolated from human erythroleukemia cell line K562.</title>
        <authorList>
            <person name="Luo Y."/>
            <person name="Xu X."/>
            <person name="Ding Z."/>
            <person name="Liu Z."/>
            <person name="Zhang B."/>
            <person name="Yan Z."/>
            <person name="Sun J."/>
            <person name="Hu S."/>
            <person name="Hu X."/>
        </authorList>
    </citation>
    <scope>NUCLEOTIDE SEQUENCE [LARGE SCALE GENOMIC DNA]</scope>
    <source>
        <strain evidence="2 3">HLK1</strain>
    </source>
</reference>
<dbReference type="Proteomes" id="UP000001868">
    <property type="component" value="Chromosome"/>
</dbReference>